<reference evidence="1" key="2">
    <citation type="submission" date="2020-12" db="EMBL/GenBank/DDBJ databases">
        <authorList>
            <person name="Kanost M."/>
        </authorList>
    </citation>
    <scope>NUCLEOTIDE SEQUENCE</scope>
</reference>
<reference evidence="1" key="1">
    <citation type="journal article" date="2016" name="Insect Biochem. Mol. Biol.">
        <title>Multifaceted biological insights from a draft genome sequence of the tobacco hornworm moth, Manduca sexta.</title>
        <authorList>
            <person name="Kanost M.R."/>
            <person name="Arrese E.L."/>
            <person name="Cao X."/>
            <person name="Chen Y.R."/>
            <person name="Chellapilla S."/>
            <person name="Goldsmith M.R."/>
            <person name="Grosse-Wilde E."/>
            <person name="Heckel D.G."/>
            <person name="Herndon N."/>
            <person name="Jiang H."/>
            <person name="Papanicolaou A."/>
            <person name="Qu J."/>
            <person name="Soulages J.L."/>
            <person name="Vogel H."/>
            <person name="Walters J."/>
            <person name="Waterhouse R.M."/>
            <person name="Ahn S.J."/>
            <person name="Almeida F.C."/>
            <person name="An C."/>
            <person name="Aqrawi P."/>
            <person name="Bretschneider A."/>
            <person name="Bryant W.B."/>
            <person name="Bucks S."/>
            <person name="Chao H."/>
            <person name="Chevignon G."/>
            <person name="Christen J.M."/>
            <person name="Clarke D.F."/>
            <person name="Dittmer N.T."/>
            <person name="Ferguson L.C.F."/>
            <person name="Garavelou S."/>
            <person name="Gordon K.H.J."/>
            <person name="Gunaratna R.T."/>
            <person name="Han Y."/>
            <person name="Hauser F."/>
            <person name="He Y."/>
            <person name="Heidel-Fischer H."/>
            <person name="Hirsh A."/>
            <person name="Hu Y."/>
            <person name="Jiang H."/>
            <person name="Kalra D."/>
            <person name="Klinner C."/>
            <person name="Konig C."/>
            <person name="Kovar C."/>
            <person name="Kroll A.R."/>
            <person name="Kuwar S.S."/>
            <person name="Lee S.L."/>
            <person name="Lehman R."/>
            <person name="Li K."/>
            <person name="Li Z."/>
            <person name="Liang H."/>
            <person name="Lovelace S."/>
            <person name="Lu Z."/>
            <person name="Mansfield J.H."/>
            <person name="McCulloch K.J."/>
            <person name="Mathew T."/>
            <person name="Morton B."/>
            <person name="Muzny D.M."/>
            <person name="Neunemann D."/>
            <person name="Ongeri F."/>
            <person name="Pauchet Y."/>
            <person name="Pu L.L."/>
            <person name="Pyrousis I."/>
            <person name="Rao X.J."/>
            <person name="Redding A."/>
            <person name="Roesel C."/>
            <person name="Sanchez-Gracia A."/>
            <person name="Schaack S."/>
            <person name="Shukla A."/>
            <person name="Tetreau G."/>
            <person name="Wang Y."/>
            <person name="Xiong G.H."/>
            <person name="Traut W."/>
            <person name="Walsh T.K."/>
            <person name="Worley K.C."/>
            <person name="Wu D."/>
            <person name="Wu W."/>
            <person name="Wu Y.Q."/>
            <person name="Zhang X."/>
            <person name="Zou Z."/>
            <person name="Zucker H."/>
            <person name="Briscoe A.D."/>
            <person name="Burmester T."/>
            <person name="Clem R.J."/>
            <person name="Feyereisen R."/>
            <person name="Grimmelikhuijzen C.J.P."/>
            <person name="Hamodrakas S.J."/>
            <person name="Hansson B.S."/>
            <person name="Huguet E."/>
            <person name="Jermiin L.S."/>
            <person name="Lan Q."/>
            <person name="Lehman H.K."/>
            <person name="Lorenzen M."/>
            <person name="Merzendorfer H."/>
            <person name="Michalopoulos I."/>
            <person name="Morton D.B."/>
            <person name="Muthukrishnan S."/>
            <person name="Oakeshott J.G."/>
            <person name="Palmer W."/>
            <person name="Park Y."/>
            <person name="Passarelli A.L."/>
            <person name="Rozas J."/>
            <person name="Schwartz L.M."/>
            <person name="Smith W."/>
            <person name="Southgate A."/>
            <person name="Vilcinskas A."/>
            <person name="Vogt R."/>
            <person name="Wang P."/>
            <person name="Werren J."/>
            <person name="Yu X.Q."/>
            <person name="Zhou J.J."/>
            <person name="Brown S.J."/>
            <person name="Scherer S.E."/>
            <person name="Richards S."/>
            <person name="Blissard G.W."/>
        </authorList>
    </citation>
    <scope>NUCLEOTIDE SEQUENCE</scope>
</reference>
<dbReference type="EMBL" id="JH668279">
    <property type="protein sequence ID" value="KAG6440309.1"/>
    <property type="molecule type" value="Genomic_DNA"/>
</dbReference>
<dbReference type="Proteomes" id="UP000791440">
    <property type="component" value="Unassembled WGS sequence"/>
</dbReference>
<organism evidence="1 2">
    <name type="scientific">Manduca sexta</name>
    <name type="common">Tobacco hawkmoth</name>
    <name type="synonym">Tobacco hornworm</name>
    <dbReference type="NCBI Taxonomy" id="7130"/>
    <lineage>
        <taxon>Eukaryota</taxon>
        <taxon>Metazoa</taxon>
        <taxon>Ecdysozoa</taxon>
        <taxon>Arthropoda</taxon>
        <taxon>Hexapoda</taxon>
        <taxon>Insecta</taxon>
        <taxon>Pterygota</taxon>
        <taxon>Neoptera</taxon>
        <taxon>Endopterygota</taxon>
        <taxon>Lepidoptera</taxon>
        <taxon>Glossata</taxon>
        <taxon>Ditrysia</taxon>
        <taxon>Bombycoidea</taxon>
        <taxon>Sphingidae</taxon>
        <taxon>Sphinginae</taxon>
        <taxon>Sphingini</taxon>
        <taxon>Manduca</taxon>
    </lineage>
</organism>
<sequence>MRNVTVYGPHLIYKYHRKGKEAVRLSDEFIIRF</sequence>
<accession>A0A921YJH2</accession>
<name>A0A921YJH2_MANSE</name>
<keyword evidence="2" id="KW-1185">Reference proteome</keyword>
<gene>
    <name evidence="1" type="ORF">O3G_MSEX001232</name>
</gene>
<evidence type="ECO:0000313" key="2">
    <source>
        <dbReference type="Proteomes" id="UP000791440"/>
    </source>
</evidence>
<protein>
    <submittedName>
        <fullName evidence="1">Uncharacterized protein</fullName>
    </submittedName>
</protein>
<proteinExistence type="predicted"/>
<comment type="caution">
    <text evidence="1">The sequence shown here is derived from an EMBL/GenBank/DDBJ whole genome shotgun (WGS) entry which is preliminary data.</text>
</comment>
<dbReference type="AlphaFoldDB" id="A0A921YJH2"/>
<feature type="non-terminal residue" evidence="1">
    <location>
        <position position="33"/>
    </location>
</feature>
<evidence type="ECO:0000313" key="1">
    <source>
        <dbReference type="EMBL" id="KAG6440309.1"/>
    </source>
</evidence>